<organism evidence="2 3">
    <name type="scientific">Litorisediminicola beolgyonensis</name>
    <dbReference type="NCBI Taxonomy" id="1173614"/>
    <lineage>
        <taxon>Bacteria</taxon>
        <taxon>Pseudomonadati</taxon>
        <taxon>Pseudomonadota</taxon>
        <taxon>Alphaproteobacteria</taxon>
        <taxon>Rhodobacterales</taxon>
        <taxon>Paracoccaceae</taxon>
        <taxon>Litorisediminicola</taxon>
    </lineage>
</organism>
<evidence type="ECO:0000256" key="1">
    <source>
        <dbReference type="SAM" id="Phobius"/>
    </source>
</evidence>
<protein>
    <recommendedName>
        <fullName evidence="4">Holin-X, holin superfamily III</fullName>
    </recommendedName>
</protein>
<keyword evidence="1" id="KW-0472">Membrane</keyword>
<name>A0ABW3ZE21_9RHOB</name>
<keyword evidence="1" id="KW-0812">Transmembrane</keyword>
<dbReference type="EMBL" id="JBHTMU010000004">
    <property type="protein sequence ID" value="MFD1341442.1"/>
    <property type="molecule type" value="Genomic_DNA"/>
</dbReference>
<comment type="caution">
    <text evidence="2">The sequence shown here is derived from an EMBL/GenBank/DDBJ whole genome shotgun (WGS) entry which is preliminary data.</text>
</comment>
<keyword evidence="1" id="KW-1133">Transmembrane helix</keyword>
<reference evidence="3" key="1">
    <citation type="journal article" date="2019" name="Int. J. Syst. Evol. Microbiol.">
        <title>The Global Catalogue of Microorganisms (GCM) 10K type strain sequencing project: providing services to taxonomists for standard genome sequencing and annotation.</title>
        <authorList>
            <consortium name="The Broad Institute Genomics Platform"/>
            <consortium name="The Broad Institute Genome Sequencing Center for Infectious Disease"/>
            <person name="Wu L."/>
            <person name="Ma J."/>
        </authorList>
    </citation>
    <scope>NUCLEOTIDE SEQUENCE [LARGE SCALE GENOMIC DNA]</scope>
    <source>
        <strain evidence="3">CCUG 62953</strain>
    </source>
</reference>
<evidence type="ECO:0000313" key="3">
    <source>
        <dbReference type="Proteomes" id="UP001597135"/>
    </source>
</evidence>
<dbReference type="RefSeq" id="WP_386801500.1">
    <property type="nucleotide sequence ID" value="NZ_JBHTMU010000004.1"/>
</dbReference>
<keyword evidence="3" id="KW-1185">Reference proteome</keyword>
<accession>A0ABW3ZE21</accession>
<evidence type="ECO:0000313" key="2">
    <source>
        <dbReference type="EMBL" id="MFD1341442.1"/>
    </source>
</evidence>
<feature type="transmembrane region" description="Helical" evidence="1">
    <location>
        <begin position="20"/>
        <end position="43"/>
    </location>
</feature>
<dbReference type="Proteomes" id="UP001597135">
    <property type="component" value="Unassembled WGS sequence"/>
</dbReference>
<feature type="transmembrane region" description="Helical" evidence="1">
    <location>
        <begin position="49"/>
        <end position="70"/>
    </location>
</feature>
<sequence>MGFFPYLEFAARRKARAAAFSIVGLVFLLTGIAFLGSALFMILSAWKGALFAAQVLGGLFFGLGLICFAISRMVGRLPPRPVPATTSEAMALPVAHIIEGLIVGFTAGRRTRAPRKTGDQHAD</sequence>
<gene>
    <name evidence="2" type="ORF">ACFQ4E_03330</name>
</gene>
<evidence type="ECO:0008006" key="4">
    <source>
        <dbReference type="Google" id="ProtNLM"/>
    </source>
</evidence>
<proteinExistence type="predicted"/>